<sequence length="394" mass="43736">MSPNNTTRPVAVGKPPAINFFAETGTERDVTEAQELTSKLSTHDKPTKMAAGNVLQEPNGSQQFQDPINEALASIHKDIGGTGSISNLSLEELIGLNEDPQEEDYVDWAKEESPSFEPNFTATSPEVCLWATTKAITDDYEWIMYAAADEVVGKGVPRIASCMRRAIRHLYRVPNCYGILFPPKAMGFKEIDKYMYFPSFGQRKPGIYRLGCKGFKYANDPEVPVIPYTPNGMRSDCHGPYNTRFYPQPSRMNQVWSVDEFDNIKRSDSLTQLDGSSQQYQYQDTCNKTATVTLLRGMSEDDDMPLPGFSGDNDQYHGPTKDYSGNVSDSDNDSDNDSDGSGTIVEDEPEIGDADSQTNQFIDFDGDHGFSGVIYQGLALVEGHRSYMLAFSAR</sequence>
<evidence type="ECO:0000313" key="3">
    <source>
        <dbReference type="Proteomes" id="UP000799438"/>
    </source>
</evidence>
<dbReference type="RefSeq" id="XP_033399430.1">
    <property type="nucleotide sequence ID" value="XM_033541941.1"/>
</dbReference>
<accession>A0A6A6BJC0</accession>
<dbReference type="Proteomes" id="UP000799438">
    <property type="component" value="Unassembled WGS sequence"/>
</dbReference>
<feature type="region of interest" description="Disordered" evidence="1">
    <location>
        <begin position="25"/>
        <end position="47"/>
    </location>
</feature>
<feature type="region of interest" description="Disordered" evidence="1">
    <location>
        <begin position="299"/>
        <end position="358"/>
    </location>
</feature>
<evidence type="ECO:0000256" key="1">
    <source>
        <dbReference type="SAM" id="MobiDB-lite"/>
    </source>
</evidence>
<protein>
    <submittedName>
        <fullName evidence="2">Uncharacterized protein</fullName>
    </submittedName>
</protein>
<evidence type="ECO:0000313" key="2">
    <source>
        <dbReference type="EMBL" id="KAF2143718.1"/>
    </source>
</evidence>
<dbReference type="EMBL" id="ML995481">
    <property type="protein sequence ID" value="KAF2143718.1"/>
    <property type="molecule type" value="Genomic_DNA"/>
</dbReference>
<dbReference type="AlphaFoldDB" id="A0A6A6BJC0"/>
<dbReference type="GeneID" id="54299438"/>
<proteinExistence type="predicted"/>
<organism evidence="2 3">
    <name type="scientific">Aplosporella prunicola CBS 121167</name>
    <dbReference type="NCBI Taxonomy" id="1176127"/>
    <lineage>
        <taxon>Eukaryota</taxon>
        <taxon>Fungi</taxon>
        <taxon>Dikarya</taxon>
        <taxon>Ascomycota</taxon>
        <taxon>Pezizomycotina</taxon>
        <taxon>Dothideomycetes</taxon>
        <taxon>Dothideomycetes incertae sedis</taxon>
        <taxon>Botryosphaeriales</taxon>
        <taxon>Aplosporellaceae</taxon>
        <taxon>Aplosporella</taxon>
    </lineage>
</organism>
<name>A0A6A6BJC0_9PEZI</name>
<reference evidence="2" key="1">
    <citation type="journal article" date="2020" name="Stud. Mycol.">
        <title>101 Dothideomycetes genomes: a test case for predicting lifestyles and emergence of pathogens.</title>
        <authorList>
            <person name="Haridas S."/>
            <person name="Albert R."/>
            <person name="Binder M."/>
            <person name="Bloem J."/>
            <person name="Labutti K."/>
            <person name="Salamov A."/>
            <person name="Andreopoulos B."/>
            <person name="Baker S."/>
            <person name="Barry K."/>
            <person name="Bills G."/>
            <person name="Bluhm B."/>
            <person name="Cannon C."/>
            <person name="Castanera R."/>
            <person name="Culley D."/>
            <person name="Daum C."/>
            <person name="Ezra D."/>
            <person name="Gonzalez J."/>
            <person name="Henrissat B."/>
            <person name="Kuo A."/>
            <person name="Liang C."/>
            <person name="Lipzen A."/>
            <person name="Lutzoni F."/>
            <person name="Magnuson J."/>
            <person name="Mondo S."/>
            <person name="Nolan M."/>
            <person name="Ohm R."/>
            <person name="Pangilinan J."/>
            <person name="Park H.-J."/>
            <person name="Ramirez L."/>
            <person name="Alfaro M."/>
            <person name="Sun H."/>
            <person name="Tritt A."/>
            <person name="Yoshinaga Y."/>
            <person name="Zwiers L.-H."/>
            <person name="Turgeon B."/>
            <person name="Goodwin S."/>
            <person name="Spatafora J."/>
            <person name="Crous P."/>
            <person name="Grigoriev I."/>
        </authorList>
    </citation>
    <scope>NUCLEOTIDE SEQUENCE</scope>
    <source>
        <strain evidence="2">CBS 121167</strain>
    </source>
</reference>
<dbReference type="OrthoDB" id="3945950at2759"/>
<gene>
    <name evidence="2" type="ORF">K452DRAFT_296705</name>
</gene>
<keyword evidence="3" id="KW-1185">Reference proteome</keyword>